<proteinExistence type="predicted"/>
<organism evidence="1 2">
    <name type="scientific">Yersinia hibernica</name>
    <dbReference type="NCBI Taxonomy" id="2339259"/>
    <lineage>
        <taxon>Bacteria</taxon>
        <taxon>Pseudomonadati</taxon>
        <taxon>Pseudomonadota</taxon>
        <taxon>Gammaproteobacteria</taxon>
        <taxon>Enterobacterales</taxon>
        <taxon>Yersiniaceae</taxon>
        <taxon>Yersinia</taxon>
    </lineage>
</organism>
<dbReference type="Gene3D" id="2.60.120.10">
    <property type="entry name" value="Jelly Rolls"/>
    <property type="match status" value="1"/>
</dbReference>
<dbReference type="RefSeq" id="WP_129196628.1">
    <property type="nucleotide sequence ID" value="NZ_CABHXI010000067.1"/>
</dbReference>
<reference evidence="2" key="1">
    <citation type="submission" date="2018-09" db="EMBL/GenBank/DDBJ databases">
        <title>Yersinia hibernicus sp. nov.</title>
        <authorList>
            <person name="Nguyen S.V."/>
            <person name="Mundanda D.M."/>
            <person name="Anes J."/>
            <person name="Fanning S."/>
        </authorList>
    </citation>
    <scope>NUCLEOTIDE SEQUENCE [LARGE SCALE GENOMIC DNA]</scope>
    <source>
        <strain evidence="2">CFS1934</strain>
    </source>
</reference>
<evidence type="ECO:0000313" key="2">
    <source>
        <dbReference type="Proteomes" id="UP000288804"/>
    </source>
</evidence>
<evidence type="ECO:0000313" key="1">
    <source>
        <dbReference type="EMBL" id="QAX78958.1"/>
    </source>
</evidence>
<name>A0ABX5R074_9GAMM</name>
<protein>
    <recommendedName>
        <fullName evidence="3">Cupin domain-containing protein</fullName>
    </recommendedName>
</protein>
<dbReference type="Proteomes" id="UP000288804">
    <property type="component" value="Chromosome"/>
</dbReference>
<keyword evidence="2" id="KW-1185">Reference proteome</keyword>
<accession>A0ABX5R074</accession>
<dbReference type="SUPFAM" id="SSF51182">
    <property type="entry name" value="RmlC-like cupins"/>
    <property type="match status" value="1"/>
</dbReference>
<evidence type="ECO:0008006" key="3">
    <source>
        <dbReference type="Google" id="ProtNLM"/>
    </source>
</evidence>
<dbReference type="EMBL" id="CP032487">
    <property type="protein sequence ID" value="QAX78958.1"/>
    <property type="molecule type" value="Genomic_DNA"/>
</dbReference>
<dbReference type="InterPro" id="IPR011051">
    <property type="entry name" value="RmlC_Cupin_sf"/>
</dbReference>
<sequence>MIKFSNFNSHKIKEDLAVGISIIEMFKKEGLQAYGTTIDQGKYVGCHSHAEGEEWYIILSGQGSIWTADDIDGILTHYREDKFNKGSVFCIYPNTAHQLIAQTTVEFIFLCPESHITYDRHMFEDIFS</sequence>
<dbReference type="InterPro" id="IPR014710">
    <property type="entry name" value="RmlC-like_jellyroll"/>
</dbReference>
<gene>
    <name evidence="1" type="ORF">D5F51_10550</name>
</gene>